<sequence>SKEMRSRMTQSIDDSCSNGFTDQGHETKPFDDTCCKKKMDVVGTSSGWMKCRKSVRDLDQHSM</sequence>
<feature type="non-terminal residue" evidence="2">
    <location>
        <position position="1"/>
    </location>
</feature>
<name>A0ABU6TY17_9FABA</name>
<proteinExistence type="predicted"/>
<evidence type="ECO:0000256" key="1">
    <source>
        <dbReference type="SAM" id="MobiDB-lite"/>
    </source>
</evidence>
<evidence type="ECO:0000313" key="3">
    <source>
        <dbReference type="Proteomes" id="UP001341840"/>
    </source>
</evidence>
<dbReference type="EMBL" id="JASCZI010094431">
    <property type="protein sequence ID" value="MED6153767.1"/>
    <property type="molecule type" value="Genomic_DNA"/>
</dbReference>
<organism evidence="2 3">
    <name type="scientific">Stylosanthes scabra</name>
    <dbReference type="NCBI Taxonomy" id="79078"/>
    <lineage>
        <taxon>Eukaryota</taxon>
        <taxon>Viridiplantae</taxon>
        <taxon>Streptophyta</taxon>
        <taxon>Embryophyta</taxon>
        <taxon>Tracheophyta</taxon>
        <taxon>Spermatophyta</taxon>
        <taxon>Magnoliopsida</taxon>
        <taxon>eudicotyledons</taxon>
        <taxon>Gunneridae</taxon>
        <taxon>Pentapetalae</taxon>
        <taxon>rosids</taxon>
        <taxon>fabids</taxon>
        <taxon>Fabales</taxon>
        <taxon>Fabaceae</taxon>
        <taxon>Papilionoideae</taxon>
        <taxon>50 kb inversion clade</taxon>
        <taxon>dalbergioids sensu lato</taxon>
        <taxon>Dalbergieae</taxon>
        <taxon>Pterocarpus clade</taxon>
        <taxon>Stylosanthes</taxon>
    </lineage>
</organism>
<evidence type="ECO:0000313" key="2">
    <source>
        <dbReference type="EMBL" id="MED6153767.1"/>
    </source>
</evidence>
<feature type="compositionally biased region" description="Polar residues" evidence="1">
    <location>
        <begin position="7"/>
        <end position="21"/>
    </location>
</feature>
<dbReference type="Proteomes" id="UP001341840">
    <property type="component" value="Unassembled WGS sequence"/>
</dbReference>
<accession>A0ABU6TY17</accession>
<reference evidence="2 3" key="1">
    <citation type="journal article" date="2023" name="Plants (Basel)">
        <title>Bridging the Gap: Combining Genomics and Transcriptomics Approaches to Understand Stylosanthes scabra, an Orphan Legume from the Brazilian Caatinga.</title>
        <authorList>
            <person name="Ferreira-Neto J.R.C."/>
            <person name="da Silva M.D."/>
            <person name="Binneck E."/>
            <person name="de Melo N.F."/>
            <person name="da Silva R.H."/>
            <person name="de Melo A.L.T.M."/>
            <person name="Pandolfi V."/>
            <person name="Bustamante F.O."/>
            <person name="Brasileiro-Vidal A.C."/>
            <person name="Benko-Iseppon A.M."/>
        </authorList>
    </citation>
    <scope>NUCLEOTIDE SEQUENCE [LARGE SCALE GENOMIC DNA]</scope>
    <source>
        <tissue evidence="2">Leaves</tissue>
    </source>
</reference>
<protein>
    <submittedName>
        <fullName evidence="2">Uncharacterized protein</fullName>
    </submittedName>
</protein>
<comment type="caution">
    <text evidence="2">The sequence shown here is derived from an EMBL/GenBank/DDBJ whole genome shotgun (WGS) entry which is preliminary data.</text>
</comment>
<feature type="region of interest" description="Disordered" evidence="1">
    <location>
        <begin position="1"/>
        <end position="31"/>
    </location>
</feature>
<gene>
    <name evidence="2" type="ORF">PIB30_105228</name>
</gene>
<keyword evidence="3" id="KW-1185">Reference proteome</keyword>